<organism evidence="12 13">
    <name type="scientific">Natronoglycomyces albus</name>
    <dbReference type="NCBI Taxonomy" id="2811108"/>
    <lineage>
        <taxon>Bacteria</taxon>
        <taxon>Bacillati</taxon>
        <taxon>Actinomycetota</taxon>
        <taxon>Actinomycetes</taxon>
        <taxon>Glycomycetales</taxon>
        <taxon>Glycomycetaceae</taxon>
        <taxon>Natronoglycomyces</taxon>
    </lineage>
</organism>
<name>A0A895XRF0_9ACTN</name>
<feature type="disulfide bond" evidence="9">
    <location>
        <begin position="294"/>
        <end position="304"/>
    </location>
</feature>
<keyword evidence="4" id="KW-0378">Hydrolase</keyword>
<evidence type="ECO:0000256" key="7">
    <source>
        <dbReference type="ARBA" id="ARBA00023157"/>
    </source>
</evidence>
<protein>
    <submittedName>
        <fullName evidence="12">S1 family peptidase</fullName>
    </submittedName>
</protein>
<dbReference type="InterPro" id="IPR001316">
    <property type="entry name" value="Pept_S1A_streptogrisin"/>
</dbReference>
<evidence type="ECO:0000256" key="1">
    <source>
        <dbReference type="ARBA" id="ARBA00007664"/>
    </source>
</evidence>
<accession>A0A895XRF0</accession>
<keyword evidence="3 10" id="KW-0732">Signal</keyword>
<evidence type="ECO:0000256" key="3">
    <source>
        <dbReference type="ARBA" id="ARBA00022729"/>
    </source>
</evidence>
<feature type="active site" description="Charge relay system" evidence="8">
    <location>
        <position position="336"/>
    </location>
</feature>
<dbReference type="RefSeq" id="WP_213171930.1">
    <property type="nucleotide sequence ID" value="NZ_CP070496.1"/>
</dbReference>
<evidence type="ECO:0000259" key="11">
    <source>
        <dbReference type="Pfam" id="PF02983"/>
    </source>
</evidence>
<dbReference type="SUPFAM" id="SSF50494">
    <property type="entry name" value="Trypsin-like serine proteases"/>
    <property type="match status" value="1"/>
</dbReference>
<gene>
    <name evidence="12" type="ORF">JQS30_03055</name>
</gene>
<evidence type="ECO:0000256" key="2">
    <source>
        <dbReference type="ARBA" id="ARBA00022670"/>
    </source>
</evidence>
<dbReference type="GO" id="GO:0005576">
    <property type="term" value="C:extracellular region"/>
    <property type="evidence" value="ECO:0007669"/>
    <property type="project" value="InterPro"/>
</dbReference>
<sequence length="382" mass="39352">MNTRRIVAAGSVTALAAASAFALSVNSASAEPLSAEIDNALQAMEQHLDPQMLEALTEELGISADEAKQRLAMESVASNIQSDLDSRSDFAGLWLNEDSSEIFVATTGGAVTAAGVTHVTVEHALSDLTAITDELESLGENAYEDNVYGWYIDVTSNDIVVEAATQADGRAFVDMAGIDADMVTIDADVEEPQLFHVTGGDRYDLPMNSWCSVGFAATKNGKPGFTTAGHCGSVGTSLQGGNAAPGRFVDSIFPGKDNAWVSTQTTDLRAQVLTSSGTVAVTDSSVAPIGSNVCRSGATTGWRCGTVQAFNQSVSYAQGTVHGMTRTSACAQGGDSGGAFIAGTSAQGMTSGGSGNCSTGGTTYFYPLNPTLNDFGLQLVTS</sequence>
<keyword evidence="7 9" id="KW-1015">Disulfide bond</keyword>
<dbReference type="AlphaFoldDB" id="A0A895XRF0"/>
<keyword evidence="6" id="KW-0865">Zymogen</keyword>
<keyword evidence="5" id="KW-0720">Serine protease</keyword>
<evidence type="ECO:0000313" key="13">
    <source>
        <dbReference type="Proteomes" id="UP000662939"/>
    </source>
</evidence>
<dbReference type="InterPro" id="IPR009003">
    <property type="entry name" value="Peptidase_S1_PA"/>
</dbReference>
<dbReference type="KEGG" id="nav:JQS30_03055"/>
<comment type="similarity">
    <text evidence="1">Belongs to the peptidase S1 family.</text>
</comment>
<evidence type="ECO:0000256" key="10">
    <source>
        <dbReference type="SAM" id="SignalP"/>
    </source>
</evidence>
<feature type="domain" description="Peptidase S1A alpha-lytic prodomain" evidence="11">
    <location>
        <begin position="123"/>
        <end position="180"/>
    </location>
</feature>
<dbReference type="Proteomes" id="UP000662939">
    <property type="component" value="Chromosome"/>
</dbReference>
<dbReference type="EMBL" id="CP070496">
    <property type="protein sequence ID" value="QSB05919.1"/>
    <property type="molecule type" value="Genomic_DNA"/>
</dbReference>
<keyword evidence="2" id="KW-0645">Protease</keyword>
<evidence type="ECO:0000256" key="5">
    <source>
        <dbReference type="ARBA" id="ARBA00022825"/>
    </source>
</evidence>
<dbReference type="Gene3D" id="3.30.300.50">
    <property type="match status" value="2"/>
</dbReference>
<dbReference type="CDD" id="cd21112">
    <property type="entry name" value="alphaLP-like"/>
    <property type="match status" value="1"/>
</dbReference>
<dbReference type="InterPro" id="IPR035070">
    <property type="entry name" value="Streptogrisin_prodomain"/>
</dbReference>
<dbReference type="InterPro" id="IPR043504">
    <property type="entry name" value="Peptidase_S1_PA_chymotrypsin"/>
</dbReference>
<evidence type="ECO:0000313" key="12">
    <source>
        <dbReference type="EMBL" id="QSB05919.1"/>
    </source>
</evidence>
<feature type="disulfide bond" evidence="9">
    <location>
        <begin position="330"/>
        <end position="357"/>
    </location>
</feature>
<keyword evidence="13" id="KW-1185">Reference proteome</keyword>
<feature type="active site" description="Charge relay system" evidence="8">
    <location>
        <position position="230"/>
    </location>
</feature>
<dbReference type="GO" id="GO:0006508">
    <property type="term" value="P:proteolysis"/>
    <property type="evidence" value="ECO:0007669"/>
    <property type="project" value="UniProtKB-KW"/>
</dbReference>
<proteinExistence type="inferred from homology"/>
<feature type="chain" id="PRO_5034325221" evidence="10">
    <location>
        <begin position="31"/>
        <end position="382"/>
    </location>
</feature>
<feature type="signal peptide" evidence="10">
    <location>
        <begin position="1"/>
        <end position="30"/>
    </location>
</feature>
<evidence type="ECO:0000256" key="6">
    <source>
        <dbReference type="ARBA" id="ARBA00023145"/>
    </source>
</evidence>
<dbReference type="Pfam" id="PF02983">
    <property type="entry name" value="Pro_Al_protease"/>
    <property type="match status" value="1"/>
</dbReference>
<evidence type="ECO:0000256" key="9">
    <source>
        <dbReference type="PIRSR" id="PIRSR001134-2"/>
    </source>
</evidence>
<dbReference type="Gene3D" id="2.40.10.10">
    <property type="entry name" value="Trypsin-like serine proteases"/>
    <property type="match status" value="2"/>
</dbReference>
<reference evidence="12" key="1">
    <citation type="submission" date="2021-02" db="EMBL/GenBank/DDBJ databases">
        <title>Natronoglycomyces albus gen. nov., sp. nov, a haloalkaliphilic actinobacterium from a soda solonchak soil.</title>
        <authorList>
            <person name="Sorokin D.Y."/>
            <person name="Khijniak T.V."/>
            <person name="Zakharycheva A.P."/>
            <person name="Boueva O.V."/>
            <person name="Ariskina E.V."/>
            <person name="Hahnke R.L."/>
            <person name="Bunk B."/>
            <person name="Sproer C."/>
            <person name="Schumann P."/>
            <person name="Evtushenko L.I."/>
            <person name="Kublanov I.V."/>
        </authorList>
    </citation>
    <scope>NUCLEOTIDE SEQUENCE</scope>
    <source>
        <strain evidence="12">DSM 106290</strain>
    </source>
</reference>
<dbReference type="GO" id="GO:0004252">
    <property type="term" value="F:serine-type endopeptidase activity"/>
    <property type="evidence" value="ECO:0007669"/>
    <property type="project" value="InterPro"/>
</dbReference>
<dbReference type="InterPro" id="IPR004236">
    <property type="entry name" value="Pept_S1_alpha_lytic"/>
</dbReference>
<dbReference type="PRINTS" id="PR00861">
    <property type="entry name" value="ALYTICPTASE"/>
</dbReference>
<feature type="active site" description="Charge relay system" evidence="8">
    <location>
        <position position="257"/>
    </location>
</feature>
<dbReference type="PIRSF" id="PIRSF001134">
    <property type="entry name" value="Streptogrisin"/>
    <property type="match status" value="1"/>
</dbReference>
<evidence type="ECO:0000256" key="8">
    <source>
        <dbReference type="PIRSR" id="PIRSR001134-1"/>
    </source>
</evidence>
<evidence type="ECO:0000256" key="4">
    <source>
        <dbReference type="ARBA" id="ARBA00022801"/>
    </source>
</evidence>
<feature type="disulfide bond" evidence="9">
    <location>
        <begin position="211"/>
        <end position="231"/>
    </location>
</feature>